<gene>
    <name evidence="5" type="primary">LOC100647962</name>
</gene>
<feature type="compositionally biased region" description="Basic and acidic residues" evidence="3">
    <location>
        <begin position="314"/>
        <end position="336"/>
    </location>
</feature>
<feature type="compositionally biased region" description="Basic and acidic residues" evidence="3">
    <location>
        <begin position="400"/>
        <end position="413"/>
    </location>
</feature>
<dbReference type="PANTHER" id="PTHR15574:SF39">
    <property type="entry name" value="DDB1- AND CUL4-ASSOCIATED FACTOR 6"/>
    <property type="match status" value="1"/>
</dbReference>
<proteinExistence type="predicted"/>
<keyword evidence="1" id="KW-0853">WD repeat</keyword>
<keyword evidence="4" id="KW-1185">Reference proteome</keyword>
<evidence type="ECO:0000313" key="5">
    <source>
        <dbReference type="RefSeq" id="XP_048260845.1"/>
    </source>
</evidence>
<dbReference type="GO" id="GO:0080008">
    <property type="term" value="C:Cul4-RING E3 ubiquitin ligase complex"/>
    <property type="evidence" value="ECO:0007669"/>
    <property type="project" value="TreeGrafter"/>
</dbReference>
<dbReference type="InterPro" id="IPR036322">
    <property type="entry name" value="WD40_repeat_dom_sf"/>
</dbReference>
<feature type="compositionally biased region" description="Low complexity" evidence="3">
    <location>
        <begin position="388"/>
        <end position="398"/>
    </location>
</feature>
<keyword evidence="2" id="KW-0677">Repeat</keyword>
<protein>
    <submittedName>
        <fullName evidence="5">DDB1- and CUL4-associated factor 6 isoform X1</fullName>
    </submittedName>
</protein>
<dbReference type="GeneID" id="100647962"/>
<accession>A0A9C6SEG1</accession>
<feature type="region of interest" description="Disordered" evidence="3">
    <location>
        <begin position="372"/>
        <end position="482"/>
    </location>
</feature>
<dbReference type="InterPro" id="IPR001680">
    <property type="entry name" value="WD40_rpt"/>
</dbReference>
<feature type="region of interest" description="Disordered" evidence="3">
    <location>
        <begin position="505"/>
        <end position="538"/>
    </location>
</feature>
<dbReference type="AlphaFoldDB" id="A0A9C6SEG1"/>
<dbReference type="GO" id="GO:0045944">
    <property type="term" value="P:positive regulation of transcription by RNA polymerase II"/>
    <property type="evidence" value="ECO:0007669"/>
    <property type="project" value="TreeGrafter"/>
</dbReference>
<evidence type="ECO:0000313" key="4">
    <source>
        <dbReference type="Proteomes" id="UP000835206"/>
    </source>
</evidence>
<organism evidence="4 5">
    <name type="scientific">Bombus terrestris</name>
    <name type="common">Buff-tailed bumblebee</name>
    <name type="synonym">Apis terrestris</name>
    <dbReference type="NCBI Taxonomy" id="30195"/>
    <lineage>
        <taxon>Eukaryota</taxon>
        <taxon>Metazoa</taxon>
        <taxon>Ecdysozoa</taxon>
        <taxon>Arthropoda</taxon>
        <taxon>Hexapoda</taxon>
        <taxon>Insecta</taxon>
        <taxon>Pterygota</taxon>
        <taxon>Neoptera</taxon>
        <taxon>Endopterygota</taxon>
        <taxon>Hymenoptera</taxon>
        <taxon>Apocrita</taxon>
        <taxon>Aculeata</taxon>
        <taxon>Apoidea</taxon>
        <taxon>Anthophila</taxon>
        <taxon>Apidae</taxon>
        <taxon>Bombus</taxon>
        <taxon>Bombus</taxon>
    </lineage>
</organism>
<dbReference type="OrthoDB" id="4869960at2759"/>
<evidence type="ECO:0000256" key="1">
    <source>
        <dbReference type="ARBA" id="ARBA00022574"/>
    </source>
</evidence>
<dbReference type="Pfam" id="PF00400">
    <property type="entry name" value="WD40"/>
    <property type="match status" value="2"/>
</dbReference>
<sequence length="844" mass="95136">MKKTRSNIFRDIYYQPYDDCTRMKLYSSSKASLQMMQRMALLKRLKIHNGCVNSVCWNATGELILSGSDDHHLVLTNAYNYEVLTDYTTSHRANIFSAKFLPNSGDHRIVSCSGDGIILYTDLMRRTKTFHNQFNCHVGTTYEIATIPSEPHNFLSCGEDGTVRWFDLRIKDKCNTSRCMEDVLVSCERAITALSVNLASPHQLAIGCSDSTVRILDRRTLGTPATGWTDTSGAIKALCTFTVPEFEGNSYRMTSLNYSPDGQEVLVSYSSNYLYLFNVKDQSSIQLKKDVAIRKGEGKKQRLRSPLPVRKLRLRGDWSDTGPDARPECEGGRRSGTEIAQARPVLQTSLMQRMTDVLSRMLNDPATRAALCGGGEDSLEGVIDHQDNTQNSNESVTESNEERRDNETERVERAPTQVNQEIAVSEQQPDRLESPSTSGTQSKPGTSYSVETKEEMPSNETMPLKQTIDESSSSVESKSHVPMEIPMESVSSQVETQQCFVQPCSSRTMDKSSDLPEDDQSSNDDSPCSSMENKQEGHMMENLQDRLTKMRVGFLEKHGSEPAVSLTYTDKSSSSATISLGVANEMTRDGYHAGPSGSSGTFSGRNHDKHIRYSDIQEKTDESAFSDSEDEDIQAGGRLGSLAETEMEEAMGDAPTRRRSTNFDKTCVTELRVKQKYMGHRNASFFRTMIKEANFWGNDFVMSGSDCGHVFIWEKDTARLCMLLEADQHVVNCLQPHPYLPLLATAGIDYDVKLWAPINEESSFDEKFAEDLKKRNAVMLEETKDTMTVPAVFMIRMLACLNQIRRANELSHGMDRARSEQEEERRRGRRITRWLSCFWRYCRL</sequence>
<dbReference type="PANTHER" id="PTHR15574">
    <property type="entry name" value="WD REPEAT DOMAIN-CONTAINING FAMILY"/>
    <property type="match status" value="1"/>
</dbReference>
<feature type="region of interest" description="Disordered" evidence="3">
    <location>
        <begin position="314"/>
        <end position="341"/>
    </location>
</feature>
<feature type="compositionally biased region" description="Polar residues" evidence="3">
    <location>
        <begin position="416"/>
        <end position="427"/>
    </location>
</feature>
<reference evidence="5" key="1">
    <citation type="submission" date="2025-08" db="UniProtKB">
        <authorList>
            <consortium name="RefSeq"/>
        </authorList>
    </citation>
    <scope>IDENTIFICATION</scope>
</reference>
<dbReference type="RefSeq" id="XP_048260845.1">
    <property type="nucleotide sequence ID" value="XM_048404888.1"/>
</dbReference>
<dbReference type="Gene3D" id="2.130.10.10">
    <property type="entry name" value="YVTN repeat-like/Quinoprotein amine dehydrogenase"/>
    <property type="match status" value="2"/>
</dbReference>
<evidence type="ECO:0000256" key="2">
    <source>
        <dbReference type="ARBA" id="ARBA00022737"/>
    </source>
</evidence>
<dbReference type="InterPro" id="IPR045151">
    <property type="entry name" value="DCAF8"/>
</dbReference>
<dbReference type="Proteomes" id="UP000835206">
    <property type="component" value="Chromosome 4"/>
</dbReference>
<dbReference type="GO" id="GO:0005737">
    <property type="term" value="C:cytoplasm"/>
    <property type="evidence" value="ECO:0007669"/>
    <property type="project" value="TreeGrafter"/>
</dbReference>
<dbReference type="SUPFAM" id="SSF50978">
    <property type="entry name" value="WD40 repeat-like"/>
    <property type="match status" value="1"/>
</dbReference>
<dbReference type="SMART" id="SM00320">
    <property type="entry name" value="WD40"/>
    <property type="match status" value="7"/>
</dbReference>
<feature type="compositionally biased region" description="Polar residues" evidence="3">
    <location>
        <begin position="523"/>
        <end position="532"/>
    </location>
</feature>
<feature type="compositionally biased region" description="Polar residues" evidence="3">
    <location>
        <begin position="434"/>
        <end position="450"/>
    </location>
</feature>
<name>A0A9C6SEG1_BOMTE</name>
<dbReference type="InterPro" id="IPR015943">
    <property type="entry name" value="WD40/YVTN_repeat-like_dom_sf"/>
</dbReference>
<evidence type="ECO:0000256" key="3">
    <source>
        <dbReference type="SAM" id="MobiDB-lite"/>
    </source>
</evidence>